<dbReference type="OrthoDB" id="10267106at2759"/>
<sequence length="171" mass="18993">MRLYQNYWMKEIEDAVQKLYVPRLQDPSGAAFDAELLHAPIIVNMAAEEEDTENGSHDEGIGTEVDEVNSPFSRLSLTKGNTKEGQRDHVRKEGKEERLCENKKDQVMVDQDKLPEGTRVVKVEMTSQVDFKISRKDDALAAKGETGAQISPDQAAAMDDAESLHDGGGLF</sequence>
<protein>
    <submittedName>
        <fullName evidence="2">Uncharacterized protein</fullName>
    </submittedName>
</protein>
<dbReference type="Proteomes" id="UP000186817">
    <property type="component" value="Unassembled WGS sequence"/>
</dbReference>
<gene>
    <name evidence="2" type="ORF">AK812_SmicGene16322</name>
</gene>
<name>A0A1Q9E0L3_SYMMI</name>
<evidence type="ECO:0000313" key="2">
    <source>
        <dbReference type="EMBL" id="OLQ00960.1"/>
    </source>
</evidence>
<feature type="compositionally biased region" description="Basic and acidic residues" evidence="1">
    <location>
        <begin position="81"/>
        <end position="99"/>
    </location>
</feature>
<evidence type="ECO:0000313" key="3">
    <source>
        <dbReference type="Proteomes" id="UP000186817"/>
    </source>
</evidence>
<organism evidence="2 3">
    <name type="scientific">Symbiodinium microadriaticum</name>
    <name type="common">Dinoflagellate</name>
    <name type="synonym">Zooxanthella microadriatica</name>
    <dbReference type="NCBI Taxonomy" id="2951"/>
    <lineage>
        <taxon>Eukaryota</taxon>
        <taxon>Sar</taxon>
        <taxon>Alveolata</taxon>
        <taxon>Dinophyceae</taxon>
        <taxon>Suessiales</taxon>
        <taxon>Symbiodiniaceae</taxon>
        <taxon>Symbiodinium</taxon>
    </lineage>
</organism>
<feature type="region of interest" description="Disordered" evidence="1">
    <location>
        <begin position="50"/>
        <end position="99"/>
    </location>
</feature>
<dbReference type="AlphaFoldDB" id="A0A1Q9E0L3"/>
<evidence type="ECO:0000256" key="1">
    <source>
        <dbReference type="SAM" id="MobiDB-lite"/>
    </source>
</evidence>
<feature type="region of interest" description="Disordered" evidence="1">
    <location>
        <begin position="143"/>
        <end position="171"/>
    </location>
</feature>
<feature type="compositionally biased region" description="Polar residues" evidence="1">
    <location>
        <begin position="70"/>
        <end position="80"/>
    </location>
</feature>
<reference evidence="2 3" key="1">
    <citation type="submission" date="2016-02" db="EMBL/GenBank/DDBJ databases">
        <title>Genome analysis of coral dinoflagellate symbionts highlights evolutionary adaptations to a symbiotic lifestyle.</title>
        <authorList>
            <person name="Aranda M."/>
            <person name="Li Y."/>
            <person name="Liew Y.J."/>
            <person name="Baumgarten S."/>
            <person name="Simakov O."/>
            <person name="Wilson M."/>
            <person name="Piel J."/>
            <person name="Ashoor H."/>
            <person name="Bougouffa S."/>
            <person name="Bajic V.B."/>
            <person name="Ryu T."/>
            <person name="Ravasi T."/>
            <person name="Bayer T."/>
            <person name="Micklem G."/>
            <person name="Kim H."/>
            <person name="Bhak J."/>
            <person name="Lajeunesse T.C."/>
            <person name="Voolstra C.R."/>
        </authorList>
    </citation>
    <scope>NUCLEOTIDE SEQUENCE [LARGE SCALE GENOMIC DNA]</scope>
    <source>
        <strain evidence="2 3">CCMP2467</strain>
    </source>
</reference>
<comment type="caution">
    <text evidence="2">The sequence shown here is derived from an EMBL/GenBank/DDBJ whole genome shotgun (WGS) entry which is preliminary data.</text>
</comment>
<proteinExistence type="predicted"/>
<dbReference type="EMBL" id="LSRX01000309">
    <property type="protein sequence ID" value="OLQ00960.1"/>
    <property type="molecule type" value="Genomic_DNA"/>
</dbReference>
<keyword evidence="3" id="KW-1185">Reference proteome</keyword>
<accession>A0A1Q9E0L3</accession>